<reference evidence="1 2" key="1">
    <citation type="submission" date="2017-01" db="EMBL/GenBank/DDBJ databases">
        <authorList>
            <person name="Varghese N."/>
            <person name="Submissions S."/>
        </authorList>
    </citation>
    <scope>NUCLEOTIDE SEQUENCE [LARGE SCALE GENOMIC DNA]</scope>
    <source>
        <strain evidence="1 2">ATCC 35905</strain>
    </source>
</reference>
<dbReference type="Proteomes" id="UP000186308">
    <property type="component" value="Unassembled WGS sequence"/>
</dbReference>
<sequence length="119" mass="13807">MVNPILDAEQLTKPNELLNEVRKKISDLAGGDPELLFAYRRKIAKMLVYDERSGPNERRKLKALKRKQQNGCCDICKKKLPDSYNVLDRFTTIGGYTDENTRLICEPCDRSLQGERRYQ</sequence>
<dbReference type="EMBL" id="FTNE01000003">
    <property type="protein sequence ID" value="SIQ31889.1"/>
    <property type="molecule type" value="Genomic_DNA"/>
</dbReference>
<evidence type="ECO:0000313" key="1">
    <source>
        <dbReference type="EMBL" id="SIQ31889.1"/>
    </source>
</evidence>
<name>A0A8G2CJU7_ACIRU</name>
<protein>
    <submittedName>
        <fullName evidence="1">Uncharacterized protein</fullName>
    </submittedName>
</protein>
<comment type="caution">
    <text evidence="1">The sequence shown here is derived from an EMBL/GenBank/DDBJ whole genome shotgun (WGS) entry which is preliminary data.</text>
</comment>
<organism evidence="1 2">
    <name type="scientific">Acidiphilium rubrum</name>
    <dbReference type="NCBI Taxonomy" id="526"/>
    <lineage>
        <taxon>Bacteria</taxon>
        <taxon>Pseudomonadati</taxon>
        <taxon>Pseudomonadota</taxon>
        <taxon>Alphaproteobacteria</taxon>
        <taxon>Acetobacterales</taxon>
        <taxon>Acidocellaceae</taxon>
        <taxon>Acidiphilium</taxon>
    </lineage>
</organism>
<gene>
    <name evidence="1" type="ORF">SAMN05421828_103181</name>
</gene>
<accession>A0A8G2CJU7</accession>
<dbReference type="AlphaFoldDB" id="A0A8G2CJU7"/>
<keyword evidence="2" id="KW-1185">Reference proteome</keyword>
<evidence type="ECO:0000313" key="2">
    <source>
        <dbReference type="Proteomes" id="UP000186308"/>
    </source>
</evidence>
<proteinExistence type="predicted"/>